<accession>A0A8J6T9P7</accession>
<gene>
    <name evidence="1" type="ORF">H8E80_01395</name>
</gene>
<evidence type="ECO:0000313" key="2">
    <source>
        <dbReference type="Proteomes" id="UP000603545"/>
    </source>
</evidence>
<organism evidence="1 2">
    <name type="scientific">Candidatus Desulfaltia bathyphila</name>
    <dbReference type="NCBI Taxonomy" id="2841697"/>
    <lineage>
        <taxon>Bacteria</taxon>
        <taxon>Pseudomonadati</taxon>
        <taxon>Thermodesulfobacteriota</taxon>
        <taxon>Desulfobacteria</taxon>
        <taxon>Desulfobacterales</taxon>
        <taxon>Desulfobacterales incertae sedis</taxon>
        <taxon>Candidatus Desulfaltia</taxon>
    </lineage>
</organism>
<protein>
    <submittedName>
        <fullName evidence="1">Uncharacterized protein</fullName>
    </submittedName>
</protein>
<dbReference type="Proteomes" id="UP000603545">
    <property type="component" value="Unassembled WGS sequence"/>
</dbReference>
<dbReference type="EMBL" id="JACNLL010000019">
    <property type="protein sequence ID" value="MBC8198691.1"/>
    <property type="molecule type" value="Genomic_DNA"/>
</dbReference>
<sequence length="106" mass="12023">MNLSFFLDKNLFNAGTSFFKQLNIPLNSNTTTPLHLKDILKDKFKSQEIFEEVSATCFLGLAHSSVFDAIRALMTPPEKPRKKIGFVVKEKKAAYGKRTKGSRKKK</sequence>
<reference evidence="1 2" key="1">
    <citation type="submission" date="2020-08" db="EMBL/GenBank/DDBJ databases">
        <title>Bridging the membrane lipid divide: bacteria of the FCB group superphylum have the potential to synthesize archaeal ether lipids.</title>
        <authorList>
            <person name="Villanueva L."/>
            <person name="Von Meijenfeldt F.A.B."/>
            <person name="Westbye A.B."/>
            <person name="Yadav S."/>
            <person name="Hopmans E.C."/>
            <person name="Dutilh B.E."/>
            <person name="Sinninghe Damste J.S."/>
        </authorList>
    </citation>
    <scope>NUCLEOTIDE SEQUENCE [LARGE SCALE GENOMIC DNA]</scope>
    <source>
        <strain evidence="1">NIOZ-UU82</strain>
    </source>
</reference>
<evidence type="ECO:0000313" key="1">
    <source>
        <dbReference type="EMBL" id="MBC8198691.1"/>
    </source>
</evidence>
<name>A0A8J6T9P7_9BACT</name>
<proteinExistence type="predicted"/>
<comment type="caution">
    <text evidence="1">The sequence shown here is derived from an EMBL/GenBank/DDBJ whole genome shotgun (WGS) entry which is preliminary data.</text>
</comment>
<dbReference type="AlphaFoldDB" id="A0A8J6T9P7"/>